<protein>
    <recommendedName>
        <fullName evidence="4">Lipoprotein</fullName>
    </recommendedName>
</protein>
<dbReference type="EMBL" id="JADIKF010000030">
    <property type="protein sequence ID" value="MBM7128193.1"/>
    <property type="molecule type" value="Genomic_DNA"/>
</dbReference>
<feature type="chain" id="PRO_5047014933" description="Lipoprotein" evidence="1">
    <location>
        <begin position="28"/>
        <end position="177"/>
    </location>
</feature>
<evidence type="ECO:0000256" key="1">
    <source>
        <dbReference type="SAM" id="SignalP"/>
    </source>
</evidence>
<gene>
    <name evidence="2" type="ORF">ISS99_01525</name>
</gene>
<name>A0ABS2KAI3_9GAMM</name>
<evidence type="ECO:0000313" key="2">
    <source>
        <dbReference type="EMBL" id="MBM7128193.1"/>
    </source>
</evidence>
<sequence length="177" mass="18898">MAKGFGYLAGMCLLLAGCATTSTSAPGAGTPAEGNASWHQADPAGTEHYKVSHEQLASGSFPLKRIAPVYPAAELPTCPAPIDIQALLIVDKTGRISEVRVDGEAQAGEHRQRYIDAVKAAARQWQFQPLEIDQWVKGADGTKHLAGEAQPFSQTYVFHFECHDGRPSTRIGDAPAT</sequence>
<proteinExistence type="predicted"/>
<evidence type="ECO:0008006" key="4">
    <source>
        <dbReference type="Google" id="ProtNLM"/>
    </source>
</evidence>
<organism evidence="2 3">
    <name type="scientific">Dyella mobilis</name>
    <dbReference type="NCBI Taxonomy" id="1849582"/>
    <lineage>
        <taxon>Bacteria</taxon>
        <taxon>Pseudomonadati</taxon>
        <taxon>Pseudomonadota</taxon>
        <taxon>Gammaproteobacteria</taxon>
        <taxon>Lysobacterales</taxon>
        <taxon>Rhodanobacteraceae</taxon>
        <taxon>Dyella</taxon>
    </lineage>
</organism>
<dbReference type="RefSeq" id="WP_204629796.1">
    <property type="nucleotide sequence ID" value="NZ_BSOC01000011.1"/>
</dbReference>
<dbReference type="PROSITE" id="PS51257">
    <property type="entry name" value="PROKAR_LIPOPROTEIN"/>
    <property type="match status" value="1"/>
</dbReference>
<comment type="caution">
    <text evidence="2">The sequence shown here is derived from an EMBL/GenBank/DDBJ whole genome shotgun (WGS) entry which is preliminary data.</text>
</comment>
<keyword evidence="3" id="KW-1185">Reference proteome</keyword>
<accession>A0ABS2KAI3</accession>
<evidence type="ECO:0000313" key="3">
    <source>
        <dbReference type="Proteomes" id="UP001430193"/>
    </source>
</evidence>
<feature type="signal peptide" evidence="1">
    <location>
        <begin position="1"/>
        <end position="27"/>
    </location>
</feature>
<dbReference type="Proteomes" id="UP001430193">
    <property type="component" value="Unassembled WGS sequence"/>
</dbReference>
<reference evidence="2" key="1">
    <citation type="submission" date="2020-10" db="EMBL/GenBank/DDBJ databases">
        <title>Phylogeny of dyella-like bacteria.</title>
        <authorList>
            <person name="Fu J."/>
        </authorList>
    </citation>
    <scope>NUCLEOTIDE SEQUENCE</scope>
    <source>
        <strain evidence="2">DHON07</strain>
    </source>
</reference>
<keyword evidence="1" id="KW-0732">Signal</keyword>